<dbReference type="InterPro" id="IPR022169">
    <property type="entry name" value="DUF3701"/>
</dbReference>
<comment type="similarity">
    <text evidence="1">Belongs to the 'phage' integrase family.</text>
</comment>
<protein>
    <submittedName>
        <fullName evidence="6">Phage integrase family protein</fullName>
    </submittedName>
</protein>
<evidence type="ECO:0000313" key="7">
    <source>
        <dbReference type="Proteomes" id="UP000000644"/>
    </source>
</evidence>
<dbReference type="Gene3D" id="1.10.443.10">
    <property type="entry name" value="Intergrase catalytic core"/>
    <property type="match status" value="1"/>
</dbReference>
<sequence length="618" mass="67285">MAQHNVVAIAPQRYTRADFAALRARLNKIPTATIVRLYFTEDALDTLHCPTPALLEKRIDALRDHLVQRLSLSAPTLSEHLANARKFHSWPKSLIDYLVNAAEADSAAPRLGDAVSVWFKPPVARALQAEGMHCLGEFRQYVLVRGPGWYRPVARIGQGKARALERWLAVQPTLGGLVMPAESVVGGERIELASASDIAPLERIGAITAKLSGAQGLNRSGRFCLVSARNDLEAIQAYLYRYRDRDKTHRAYQKELERFLLWCVIERRVALSSVLTDDCEAYKDFLAKIPGHWVGAKAARNSARWRPFLGALEPASQRYAVIVIRACFAWLVQVRYLGGNPWVTVADPCVAHKEIALDIDKALPEALWQALTGSGGLLDQACAGDAPAATLQAGPRAAGMALAQWRLARAAILLLGSSGLRREELAGATRSRLKRVPEETGAGLWELSILGKRNKWRTVWLPGSVVESVRAHWADRGHDFDTASIPGSSADLALLSPVALPPLAPARRKHAGAGGHEAPTGLSGAGFTPNGLYHLVKTALARLALSPHAALSQAERSVLSRAAPHALRHTFATRAAAGTMPLDVLQRLLGHASSQTTSIYVRAERTRSLDEAKKFFAR</sequence>
<keyword evidence="6" id="KW-0614">Plasmid</keyword>
<dbReference type="GO" id="GO:0006310">
    <property type="term" value="P:DNA recombination"/>
    <property type="evidence" value="ECO:0007669"/>
    <property type="project" value="UniProtKB-KW"/>
</dbReference>
<dbReference type="RefSeq" id="WP_011798366.1">
    <property type="nucleotide sequence ID" value="NC_008759.1"/>
</dbReference>
<dbReference type="PANTHER" id="PTHR30349:SF64">
    <property type="entry name" value="PROPHAGE INTEGRASE INTD-RELATED"/>
    <property type="match status" value="1"/>
</dbReference>
<dbReference type="SUPFAM" id="SSF56349">
    <property type="entry name" value="DNA breaking-rejoining enzymes"/>
    <property type="match status" value="1"/>
</dbReference>
<feature type="domain" description="Tyr recombinase" evidence="5">
    <location>
        <begin position="377"/>
        <end position="614"/>
    </location>
</feature>
<evidence type="ECO:0000256" key="3">
    <source>
        <dbReference type="ARBA" id="ARBA00023125"/>
    </source>
</evidence>
<dbReference type="CDD" id="cd00397">
    <property type="entry name" value="DNA_BRE_C"/>
    <property type="match status" value="1"/>
</dbReference>
<organism evidence="6 7">
    <name type="scientific">Polaromonas naphthalenivorans (strain CJ2)</name>
    <dbReference type="NCBI Taxonomy" id="365044"/>
    <lineage>
        <taxon>Bacteria</taxon>
        <taxon>Pseudomonadati</taxon>
        <taxon>Pseudomonadota</taxon>
        <taxon>Betaproteobacteria</taxon>
        <taxon>Burkholderiales</taxon>
        <taxon>Comamonadaceae</taxon>
        <taxon>Polaromonas</taxon>
    </lineage>
</organism>
<reference evidence="7" key="1">
    <citation type="journal article" date="2009" name="Environ. Microbiol.">
        <title>The genome of Polaromonas naphthalenivorans strain CJ2, isolated from coal tar-contaminated sediment, reveals physiological and metabolic versatility and evolution through extensive horizontal gene transfer.</title>
        <authorList>
            <person name="Yagi J.M."/>
            <person name="Sims D."/>
            <person name="Brettin T."/>
            <person name="Bruce D."/>
            <person name="Madsen E.L."/>
        </authorList>
    </citation>
    <scope>NUCLEOTIDE SEQUENCE [LARGE SCALE GENOMIC DNA]</scope>
    <source>
        <strain evidence="7">CJ2</strain>
        <plasmid evidence="7">Plasmid pPNAP03</plasmid>
    </source>
</reference>
<proteinExistence type="inferred from homology"/>
<dbReference type="InterPro" id="IPR011010">
    <property type="entry name" value="DNA_brk_join_enz"/>
</dbReference>
<dbReference type="PANTHER" id="PTHR30349">
    <property type="entry name" value="PHAGE INTEGRASE-RELATED"/>
    <property type="match status" value="1"/>
</dbReference>
<keyword evidence="3" id="KW-0238">DNA-binding</keyword>
<gene>
    <name evidence="6" type="ordered locus">Pnap_4932</name>
</gene>
<dbReference type="GO" id="GO:0015074">
    <property type="term" value="P:DNA integration"/>
    <property type="evidence" value="ECO:0007669"/>
    <property type="project" value="UniProtKB-KW"/>
</dbReference>
<geneLocation type="plasmid" evidence="6 7">
    <name>pPNAP03</name>
</geneLocation>
<evidence type="ECO:0000256" key="1">
    <source>
        <dbReference type="ARBA" id="ARBA00008857"/>
    </source>
</evidence>
<dbReference type="HOGENOM" id="CLU_027562_42_1_4"/>
<dbReference type="Pfam" id="PF00589">
    <property type="entry name" value="Phage_integrase"/>
    <property type="match status" value="1"/>
</dbReference>
<dbReference type="InterPro" id="IPR010998">
    <property type="entry name" value="Integrase_recombinase_N"/>
</dbReference>
<dbReference type="InterPro" id="IPR002104">
    <property type="entry name" value="Integrase_catalytic"/>
</dbReference>
<evidence type="ECO:0000313" key="6">
    <source>
        <dbReference type="EMBL" id="ABM39995.1"/>
    </source>
</evidence>
<dbReference type="Proteomes" id="UP000000644">
    <property type="component" value="Plasmid pPNAP03"/>
</dbReference>
<evidence type="ECO:0000256" key="2">
    <source>
        <dbReference type="ARBA" id="ARBA00022908"/>
    </source>
</evidence>
<dbReference type="KEGG" id="pna:Pnap_4932"/>
<dbReference type="OrthoDB" id="8610787at2"/>
<dbReference type="InterPro" id="IPR050090">
    <property type="entry name" value="Tyrosine_recombinase_XerCD"/>
</dbReference>
<dbReference type="InterPro" id="IPR013762">
    <property type="entry name" value="Integrase-like_cat_sf"/>
</dbReference>
<dbReference type="Gene3D" id="1.10.150.130">
    <property type="match status" value="1"/>
</dbReference>
<keyword evidence="2" id="KW-0229">DNA integration</keyword>
<dbReference type="Pfam" id="PF12482">
    <property type="entry name" value="DUF3701"/>
    <property type="match status" value="1"/>
</dbReference>
<keyword evidence="7" id="KW-1185">Reference proteome</keyword>
<dbReference type="AlphaFoldDB" id="A1VWG7"/>
<dbReference type="GO" id="GO:0003677">
    <property type="term" value="F:DNA binding"/>
    <property type="evidence" value="ECO:0007669"/>
    <property type="project" value="UniProtKB-KW"/>
</dbReference>
<dbReference type="PROSITE" id="PS51898">
    <property type="entry name" value="TYR_RECOMBINASE"/>
    <property type="match status" value="1"/>
</dbReference>
<name>A1VWG7_POLNA</name>
<dbReference type="EMBL" id="CP000532">
    <property type="protein sequence ID" value="ABM39995.1"/>
    <property type="molecule type" value="Genomic_DNA"/>
</dbReference>
<accession>A1VWG7</accession>
<evidence type="ECO:0000259" key="5">
    <source>
        <dbReference type="PROSITE" id="PS51898"/>
    </source>
</evidence>
<keyword evidence="4" id="KW-0233">DNA recombination</keyword>
<evidence type="ECO:0000256" key="4">
    <source>
        <dbReference type="ARBA" id="ARBA00023172"/>
    </source>
</evidence>